<evidence type="ECO:0000313" key="1">
    <source>
        <dbReference type="EMBL" id="MFC5808595.1"/>
    </source>
</evidence>
<organism evidence="1 2">
    <name type="scientific">Streptomyces heilongjiangensis</name>
    <dbReference type="NCBI Taxonomy" id="945052"/>
    <lineage>
        <taxon>Bacteria</taxon>
        <taxon>Bacillati</taxon>
        <taxon>Actinomycetota</taxon>
        <taxon>Actinomycetes</taxon>
        <taxon>Kitasatosporales</taxon>
        <taxon>Streptomycetaceae</taxon>
        <taxon>Streptomyces</taxon>
    </lineage>
</organism>
<name>A0ABW1B5Z1_9ACTN</name>
<gene>
    <name evidence="1" type="ORF">ACFQGO_13940</name>
</gene>
<keyword evidence="2" id="KW-1185">Reference proteome</keyword>
<dbReference type="Proteomes" id="UP001596112">
    <property type="component" value="Unassembled WGS sequence"/>
</dbReference>
<sequence>MRNAAGGGRIEGLVTAHRRTLLRGTAWGSEDDSHVAQLYGGHVIPGSTLDDLNLSLSQWNTEAGWPYRLMQFRVRGLAS</sequence>
<evidence type="ECO:0000313" key="2">
    <source>
        <dbReference type="Proteomes" id="UP001596112"/>
    </source>
</evidence>
<comment type="caution">
    <text evidence="1">The sequence shown here is derived from an EMBL/GenBank/DDBJ whole genome shotgun (WGS) entry which is preliminary data.</text>
</comment>
<proteinExistence type="predicted"/>
<dbReference type="RefSeq" id="WP_272173170.1">
    <property type="nucleotide sequence ID" value="NZ_JAQOSL010000083.1"/>
</dbReference>
<protein>
    <submittedName>
        <fullName evidence="1">Uncharacterized protein</fullName>
    </submittedName>
</protein>
<reference evidence="2" key="1">
    <citation type="journal article" date="2019" name="Int. J. Syst. Evol. Microbiol.">
        <title>The Global Catalogue of Microorganisms (GCM) 10K type strain sequencing project: providing services to taxonomists for standard genome sequencing and annotation.</title>
        <authorList>
            <consortium name="The Broad Institute Genomics Platform"/>
            <consortium name="The Broad Institute Genome Sequencing Center for Infectious Disease"/>
            <person name="Wu L."/>
            <person name="Ma J."/>
        </authorList>
    </citation>
    <scope>NUCLEOTIDE SEQUENCE [LARGE SCALE GENOMIC DNA]</scope>
    <source>
        <strain evidence="2">JCM 9918</strain>
    </source>
</reference>
<accession>A0ABW1B5Z1</accession>
<dbReference type="EMBL" id="JBHSNZ010000007">
    <property type="protein sequence ID" value="MFC5808595.1"/>
    <property type="molecule type" value="Genomic_DNA"/>
</dbReference>